<name>A0A6G1JVJ5_9PLEO</name>
<accession>A0A6G1JVJ5</accession>
<gene>
    <name evidence="2" type="ORF">K504DRAFT_485304</name>
</gene>
<evidence type="ECO:0000256" key="1">
    <source>
        <dbReference type="SAM" id="MobiDB-lite"/>
    </source>
</evidence>
<keyword evidence="3" id="KW-1185">Reference proteome</keyword>
<sequence>MIETIKDLKHGKPSHEHHTLEKTAHQILHHMEDKDSEDSLESTRARILANARAIYGPTRQLDVISFAPTSSRKIGAAIVEHNPTGRSYVHCLSAKEDSRLAACEHLLVITESILQDLISAEGITSSGWLPTTPQSQHAAQYNAASMSGGSVAGRSVPTSRKSSVQPIEHMHDPHHHHQSTQLYNPTLHRNNSDVPFQPPKQNQLMHRNNSDLIAAPMPVPLGQFNGHRHGRVQWNLGSES</sequence>
<feature type="region of interest" description="Disordered" evidence="1">
    <location>
        <begin position="146"/>
        <end position="203"/>
    </location>
</feature>
<organism evidence="2 3">
    <name type="scientific">Pleomassaria siparia CBS 279.74</name>
    <dbReference type="NCBI Taxonomy" id="1314801"/>
    <lineage>
        <taxon>Eukaryota</taxon>
        <taxon>Fungi</taxon>
        <taxon>Dikarya</taxon>
        <taxon>Ascomycota</taxon>
        <taxon>Pezizomycotina</taxon>
        <taxon>Dothideomycetes</taxon>
        <taxon>Pleosporomycetidae</taxon>
        <taxon>Pleosporales</taxon>
        <taxon>Pleomassariaceae</taxon>
        <taxon>Pleomassaria</taxon>
    </lineage>
</organism>
<protein>
    <submittedName>
        <fullName evidence="2">Uncharacterized protein</fullName>
    </submittedName>
</protein>
<reference evidence="2" key="1">
    <citation type="journal article" date="2020" name="Stud. Mycol.">
        <title>101 Dothideomycetes genomes: a test case for predicting lifestyles and emergence of pathogens.</title>
        <authorList>
            <person name="Haridas S."/>
            <person name="Albert R."/>
            <person name="Binder M."/>
            <person name="Bloem J."/>
            <person name="Labutti K."/>
            <person name="Salamov A."/>
            <person name="Andreopoulos B."/>
            <person name="Baker S."/>
            <person name="Barry K."/>
            <person name="Bills G."/>
            <person name="Bluhm B."/>
            <person name="Cannon C."/>
            <person name="Castanera R."/>
            <person name="Culley D."/>
            <person name="Daum C."/>
            <person name="Ezra D."/>
            <person name="Gonzalez J."/>
            <person name="Henrissat B."/>
            <person name="Kuo A."/>
            <person name="Liang C."/>
            <person name="Lipzen A."/>
            <person name="Lutzoni F."/>
            <person name="Magnuson J."/>
            <person name="Mondo S."/>
            <person name="Nolan M."/>
            <person name="Ohm R."/>
            <person name="Pangilinan J."/>
            <person name="Park H.-J."/>
            <person name="Ramirez L."/>
            <person name="Alfaro M."/>
            <person name="Sun H."/>
            <person name="Tritt A."/>
            <person name="Yoshinaga Y."/>
            <person name="Zwiers L.-H."/>
            <person name="Turgeon B."/>
            <person name="Goodwin S."/>
            <person name="Spatafora J."/>
            <person name="Crous P."/>
            <person name="Grigoriev I."/>
        </authorList>
    </citation>
    <scope>NUCLEOTIDE SEQUENCE</scope>
    <source>
        <strain evidence="2">CBS 279.74</strain>
    </source>
</reference>
<proteinExistence type="predicted"/>
<dbReference type="AlphaFoldDB" id="A0A6G1JVJ5"/>
<dbReference type="EMBL" id="MU005783">
    <property type="protein sequence ID" value="KAF2704275.1"/>
    <property type="molecule type" value="Genomic_DNA"/>
</dbReference>
<evidence type="ECO:0000313" key="2">
    <source>
        <dbReference type="EMBL" id="KAF2704275.1"/>
    </source>
</evidence>
<dbReference type="OrthoDB" id="3685058at2759"/>
<feature type="compositionally biased region" description="Polar residues" evidence="1">
    <location>
        <begin position="156"/>
        <end position="165"/>
    </location>
</feature>
<evidence type="ECO:0000313" key="3">
    <source>
        <dbReference type="Proteomes" id="UP000799428"/>
    </source>
</evidence>
<dbReference type="Proteomes" id="UP000799428">
    <property type="component" value="Unassembled WGS sequence"/>
</dbReference>
<feature type="compositionally biased region" description="Polar residues" evidence="1">
    <location>
        <begin position="179"/>
        <end position="203"/>
    </location>
</feature>